<dbReference type="InterPro" id="IPR001138">
    <property type="entry name" value="Zn2Cys6_DnaBD"/>
</dbReference>
<accession>A0A9P7H4M4</accession>
<dbReference type="EMBL" id="JAGPUO010000011">
    <property type="protein sequence ID" value="KAG5659763.1"/>
    <property type="molecule type" value="Genomic_DNA"/>
</dbReference>
<evidence type="ECO:0000256" key="5">
    <source>
        <dbReference type="ARBA" id="ARBA00023163"/>
    </source>
</evidence>
<dbReference type="SUPFAM" id="SSF57701">
    <property type="entry name" value="Zn2/Cys6 DNA-binding domain"/>
    <property type="match status" value="1"/>
</dbReference>
<evidence type="ECO:0000313" key="9">
    <source>
        <dbReference type="EMBL" id="KAG5659763.1"/>
    </source>
</evidence>
<dbReference type="SUPFAM" id="SSF50952">
    <property type="entry name" value="Soluble quinoprotein glucose dehydrogenase"/>
    <property type="match status" value="1"/>
</dbReference>
<reference evidence="9" key="1">
    <citation type="submission" date="2021-04" db="EMBL/GenBank/DDBJ databases">
        <title>Draft genome of Fusarium avenaceum strain F156N33, isolated from an atmospheric sample in Virginia.</title>
        <authorList>
            <person name="Yang S."/>
            <person name="Vinatzer B.A."/>
            <person name="Coleman J."/>
        </authorList>
    </citation>
    <scope>NUCLEOTIDE SEQUENCE</scope>
    <source>
        <strain evidence="9">F156N33</strain>
    </source>
</reference>
<keyword evidence="4" id="KW-0238">DNA-binding</keyword>
<dbReference type="CDD" id="cd12148">
    <property type="entry name" value="fungal_TF_MHR"/>
    <property type="match status" value="1"/>
</dbReference>
<evidence type="ECO:0000256" key="7">
    <source>
        <dbReference type="SAM" id="MobiDB-lite"/>
    </source>
</evidence>
<sequence length="1113" mass="123524">MEPLRRRRRPAIACTLCRKRKTRCNRGTPCSNCIRSRMGECIYDNPPTATSGRRSETTYAVRIATSGDRHGMSLPTPEDQVSNVGTQHGQLSTIGGSTPIATPSSQASRHEMETLRSRIILLEGQVSHNTSGPAQSLISTPASNTETSSSQLGGTFHIHSQLQPDGAIRLPRVISHKTRMFGQSHFVTGLPLLSDVMGMIDQGVNKNADLITCMQKCKVVARRIKAQRAPEWPTSFVTQLLDKALSDDLVDRYLGTVEKIYRILHIPTFKKKYDALWTSESEPDRDFLAQLKLVHALGATTYGDKFPLRSSAIRWIYEVQTWISEPEFKSRLGIQFLQTNILLVLAREIVAIGGESPWIAFGSLLRTAVSMGLHRDPTLLSTTTTFPTEMRRRLWNTILELCLQSSLSTGGPPMILMGDFDTEPPGNFDDDQIMVDKGTPRPENIFTEMSASRALRKTFSTRLKVAQLLNDLRTGDSYKDTLSLDAELKSSYKEAIRMLQATKKTETSSTRFELNAVDFIMRRYLCALHFPFFALSLQDPRYAFSRKMTFETAFKMWSAVSPTPIVNSGDPTDATEFSRFVTYSAGMFRTAAWQANFILVCELRNQIQEDDSLSPPAIRSDLMGVMENARAWNLQCIEAGETSVKGVLTLSIVLGHIKSIMQNASKEETAQGVIKAGEEAENEALVILESILAQLEPQSAEQESLDQGFDFMGDWDMTNTKSHVKWKWNLNSIKQEYIAPKVKGCIEDSESITEVKQVANGSKVVAIIGNAAMVFDVPSALNHYTPLIRFAICVTHTHTLELLPNDFLAVATSGGTQSDGIEIYDLSTSAPAVDRPDPPPVQIIQGFPAVHGLLWDEKDRKLWAVGNDKSPEGDELSRGVLRGFSFAPSSDRRTVLQTSKGDEFIIRPTVRLTAEWGSTTKWWNGPHDLIGIPNTRKLLITSDTGVVGVDLKSRDYLDGSEVDKILAGFTPVDERHGLPRSDIKCMSLNGQGHVMYVQAAWKGVFGDAVNVIEGGDGVTKVTTENGVYKAQSNKKIIVCPTRIFIMPSKTDKTRKSPSPDETPNIIPPRQLTSKEAEEDYQKQLAMLDQQNKEYRQGQKSQVSGDKKTSEHGG</sequence>
<dbReference type="GO" id="GO:0000978">
    <property type="term" value="F:RNA polymerase II cis-regulatory region sequence-specific DNA binding"/>
    <property type="evidence" value="ECO:0007669"/>
    <property type="project" value="TreeGrafter"/>
</dbReference>
<feature type="compositionally biased region" description="Basic and acidic residues" evidence="7">
    <location>
        <begin position="1104"/>
        <end position="1113"/>
    </location>
</feature>
<dbReference type="InterPro" id="IPR007219">
    <property type="entry name" value="XnlR_reg_dom"/>
</dbReference>
<protein>
    <recommendedName>
        <fullName evidence="8">Zn(2)-C6 fungal-type domain-containing protein</fullName>
    </recommendedName>
</protein>
<keyword evidence="1" id="KW-0479">Metal-binding</keyword>
<dbReference type="PANTHER" id="PTHR31944:SF131">
    <property type="entry name" value="HEME-RESPONSIVE ZINC FINGER TRANSCRIPTION FACTOR HAP1"/>
    <property type="match status" value="1"/>
</dbReference>
<dbReference type="GO" id="GO:0006351">
    <property type="term" value="P:DNA-templated transcription"/>
    <property type="evidence" value="ECO:0007669"/>
    <property type="project" value="InterPro"/>
</dbReference>
<proteinExistence type="predicted"/>
<dbReference type="PROSITE" id="PS00463">
    <property type="entry name" value="ZN2_CY6_FUNGAL_1"/>
    <property type="match status" value="1"/>
</dbReference>
<evidence type="ECO:0000256" key="4">
    <source>
        <dbReference type="ARBA" id="ARBA00023125"/>
    </source>
</evidence>
<feature type="compositionally biased region" description="Polar residues" evidence="7">
    <location>
        <begin position="79"/>
        <end position="105"/>
    </location>
</feature>
<dbReference type="InterPro" id="IPR051430">
    <property type="entry name" value="Fungal_TF_Env_Response"/>
</dbReference>
<dbReference type="PROSITE" id="PS50048">
    <property type="entry name" value="ZN2_CY6_FUNGAL_2"/>
    <property type="match status" value="1"/>
</dbReference>
<evidence type="ECO:0000313" key="10">
    <source>
        <dbReference type="Proteomes" id="UP000782241"/>
    </source>
</evidence>
<feature type="region of interest" description="Disordered" evidence="7">
    <location>
        <begin position="131"/>
        <end position="151"/>
    </location>
</feature>
<dbReference type="SMART" id="SM00066">
    <property type="entry name" value="GAL4"/>
    <property type="match status" value="1"/>
</dbReference>
<evidence type="ECO:0000256" key="3">
    <source>
        <dbReference type="ARBA" id="ARBA00023015"/>
    </source>
</evidence>
<evidence type="ECO:0000256" key="2">
    <source>
        <dbReference type="ARBA" id="ARBA00022833"/>
    </source>
</evidence>
<evidence type="ECO:0000259" key="8">
    <source>
        <dbReference type="PROSITE" id="PS50048"/>
    </source>
</evidence>
<comment type="caution">
    <text evidence="9">The sequence shown here is derived from an EMBL/GenBank/DDBJ whole genome shotgun (WGS) entry which is preliminary data.</text>
</comment>
<keyword evidence="6" id="KW-0539">Nucleus</keyword>
<dbReference type="PANTHER" id="PTHR31944">
    <property type="entry name" value="HEME-RESPONSIVE ZINC FINGER TRANSCRIPTION FACTOR HAP1"/>
    <property type="match status" value="1"/>
</dbReference>
<name>A0A9P7H4M4_9HYPO</name>
<gene>
    <name evidence="9" type="ORF">KAF25_002322</name>
</gene>
<dbReference type="GO" id="GO:0001228">
    <property type="term" value="F:DNA-binding transcription activator activity, RNA polymerase II-specific"/>
    <property type="evidence" value="ECO:0007669"/>
    <property type="project" value="TreeGrafter"/>
</dbReference>
<evidence type="ECO:0000256" key="6">
    <source>
        <dbReference type="ARBA" id="ARBA00023242"/>
    </source>
</evidence>
<feature type="compositionally biased region" description="Basic and acidic residues" evidence="7">
    <location>
        <begin position="1072"/>
        <end position="1081"/>
    </location>
</feature>
<dbReference type="AlphaFoldDB" id="A0A9P7H4M4"/>
<dbReference type="Proteomes" id="UP000782241">
    <property type="component" value="Unassembled WGS sequence"/>
</dbReference>
<dbReference type="GO" id="GO:0005634">
    <property type="term" value="C:nucleus"/>
    <property type="evidence" value="ECO:0007669"/>
    <property type="project" value="TreeGrafter"/>
</dbReference>
<dbReference type="GO" id="GO:0008270">
    <property type="term" value="F:zinc ion binding"/>
    <property type="evidence" value="ECO:0007669"/>
    <property type="project" value="InterPro"/>
</dbReference>
<dbReference type="InterPro" id="IPR011041">
    <property type="entry name" value="Quinoprot_gluc/sorb_DH_b-prop"/>
</dbReference>
<dbReference type="CDD" id="cd00067">
    <property type="entry name" value="GAL4"/>
    <property type="match status" value="1"/>
</dbReference>
<organism evidence="9 10">
    <name type="scientific">Fusarium avenaceum</name>
    <dbReference type="NCBI Taxonomy" id="40199"/>
    <lineage>
        <taxon>Eukaryota</taxon>
        <taxon>Fungi</taxon>
        <taxon>Dikarya</taxon>
        <taxon>Ascomycota</taxon>
        <taxon>Pezizomycotina</taxon>
        <taxon>Sordariomycetes</taxon>
        <taxon>Hypocreomycetidae</taxon>
        <taxon>Hypocreales</taxon>
        <taxon>Nectriaceae</taxon>
        <taxon>Fusarium</taxon>
        <taxon>Fusarium tricinctum species complex</taxon>
    </lineage>
</organism>
<feature type="region of interest" description="Disordered" evidence="7">
    <location>
        <begin position="66"/>
        <end position="105"/>
    </location>
</feature>
<keyword evidence="5" id="KW-0804">Transcription</keyword>
<feature type="compositionally biased region" description="Basic and acidic residues" evidence="7">
    <location>
        <begin position="1049"/>
        <end position="1058"/>
    </location>
</feature>
<keyword evidence="3" id="KW-0805">Transcription regulation</keyword>
<keyword evidence="10" id="KW-1185">Reference proteome</keyword>
<feature type="region of interest" description="Disordered" evidence="7">
    <location>
        <begin position="1048"/>
        <end position="1113"/>
    </location>
</feature>
<evidence type="ECO:0000256" key="1">
    <source>
        <dbReference type="ARBA" id="ARBA00022723"/>
    </source>
</evidence>
<dbReference type="Pfam" id="PF00172">
    <property type="entry name" value="Zn_clus"/>
    <property type="match status" value="1"/>
</dbReference>
<dbReference type="InterPro" id="IPR036864">
    <property type="entry name" value="Zn2-C6_fun-type_DNA-bd_sf"/>
</dbReference>
<feature type="domain" description="Zn(2)-C6 fungal-type" evidence="8">
    <location>
        <begin position="13"/>
        <end position="43"/>
    </location>
</feature>
<keyword evidence="2" id="KW-0862">Zinc</keyword>
<dbReference type="SMART" id="SM00906">
    <property type="entry name" value="Fungal_trans"/>
    <property type="match status" value="1"/>
</dbReference>
<dbReference type="Gene3D" id="4.10.240.10">
    <property type="entry name" value="Zn(2)-C6 fungal-type DNA-binding domain"/>
    <property type="match status" value="1"/>
</dbReference>
<dbReference type="Pfam" id="PF04082">
    <property type="entry name" value="Fungal_trans"/>
    <property type="match status" value="1"/>
</dbReference>